<name>A0ABV7A3Z8_9BACI</name>
<evidence type="ECO:0000313" key="3">
    <source>
        <dbReference type="Proteomes" id="UP001595387"/>
    </source>
</evidence>
<comment type="caution">
    <text evidence="2">The sequence shown here is derived from an EMBL/GenBank/DDBJ whole genome shotgun (WGS) entry which is preliminary data.</text>
</comment>
<proteinExistence type="predicted"/>
<keyword evidence="3" id="KW-1185">Reference proteome</keyword>
<protein>
    <submittedName>
        <fullName evidence="2">DUF1659 domain-containing protein</fullName>
    </submittedName>
</protein>
<organism evidence="2 3">
    <name type="scientific">Virgibacillus sediminis</name>
    <dbReference type="NCBI Taxonomy" id="202260"/>
    <lineage>
        <taxon>Bacteria</taxon>
        <taxon>Bacillati</taxon>
        <taxon>Bacillota</taxon>
        <taxon>Bacilli</taxon>
        <taxon>Bacillales</taxon>
        <taxon>Bacillaceae</taxon>
        <taxon>Virgibacillus</taxon>
    </lineage>
</organism>
<gene>
    <name evidence="2" type="ORF">ACFODW_05155</name>
</gene>
<evidence type="ECO:0000259" key="1">
    <source>
        <dbReference type="Pfam" id="PF07872"/>
    </source>
</evidence>
<evidence type="ECO:0000313" key="2">
    <source>
        <dbReference type="EMBL" id="MFC2947739.1"/>
    </source>
</evidence>
<feature type="domain" description="DUF1659" evidence="1">
    <location>
        <begin position="2"/>
        <end position="72"/>
    </location>
</feature>
<sequence>MATANKVDKTLRLILHGGVDAETGKDIYRTKSFNGVKIDATPDQLFLIANALIALQQLPLYLMEIRDTSLLAE</sequence>
<reference evidence="3" key="1">
    <citation type="journal article" date="2019" name="Int. J. Syst. Evol. Microbiol.">
        <title>The Global Catalogue of Microorganisms (GCM) 10K type strain sequencing project: providing services to taxonomists for standard genome sequencing and annotation.</title>
        <authorList>
            <consortium name="The Broad Institute Genomics Platform"/>
            <consortium name="The Broad Institute Genome Sequencing Center for Infectious Disease"/>
            <person name="Wu L."/>
            <person name="Ma J."/>
        </authorList>
    </citation>
    <scope>NUCLEOTIDE SEQUENCE [LARGE SCALE GENOMIC DNA]</scope>
    <source>
        <strain evidence="3">KCTC 13193</strain>
    </source>
</reference>
<dbReference type="Pfam" id="PF07872">
    <property type="entry name" value="DUF1659"/>
    <property type="match status" value="1"/>
</dbReference>
<dbReference type="RefSeq" id="WP_390303950.1">
    <property type="nucleotide sequence ID" value="NZ_JBHRRZ010000009.1"/>
</dbReference>
<dbReference type="Proteomes" id="UP001595387">
    <property type="component" value="Unassembled WGS sequence"/>
</dbReference>
<dbReference type="EMBL" id="JBHRRZ010000009">
    <property type="protein sequence ID" value="MFC2947739.1"/>
    <property type="molecule type" value="Genomic_DNA"/>
</dbReference>
<accession>A0ABV7A3Z8</accession>
<dbReference type="InterPro" id="IPR012454">
    <property type="entry name" value="DUF1659"/>
</dbReference>